<sequence length="723" mass="80053">MSNIIPPLLSSSPPPMVGTISLDDDDEFGTFTMAADLHSDADVTVSSPTCELPIPKIDSIEEELDRRKGENGLDECVTKYNSFQYYPDIPPDISSKVCDLDEDDKEISEILETELSNCTVVNDIKPVDVDASSPHSEGDFADFDVYKQDDEIFEGTSGLASLNVEPEIPEDEVDEEFGDFNDYSVQSSCSVDWPSNLDDTVKVMFPTLENITEEFVDEDITSANVIFVQLKDITDTPALSYQWSKSSSQSCLLQALNIDTRNILYGPRWNESMPRYAATLGYAPLQPVKSDGPSGADVANESVQPAEIPSAEFDWVGSGLVNPLEITPPKVEKPQLNNGTAQHANESITQTKLESNNTNIPVEVFDKAETDFDDFHCFQSGKVEEPAYDSWPMSLRETHISNVKLDDPSWLQPTILTPELPRKELRNGDEFANFQSGTSESVQDASEPPTSRSDIAASDILDPCKSEPTSNTDTSIPVVPEDDDEFTEFQSTSCLPPTEPAICEPLQPSILQPVKIESQQPSAASTAINWPDPGITEEDLQRFSLYKPAAKEPVVESDKKAEEDDWSDFVSNQTEQLNNSHLNQSVQNGFQSTLVSNQYVVFASKPDEVEEEWNDFVSSEPPPAPPVFTRPPRTSLPKLNLDWNSPPQFSSWSSSIAPNIIANPTSFESFQSFTTFDGDLLKNRIANKKTPNILVQPKMNAVPSISTIPDLEFIAPKNRTWKK</sequence>
<reference evidence="3" key="1">
    <citation type="journal article" date="2016" name="Sci. Rep.">
        <title>Molecular characterization of firefly nuptial gifts: a multi-omics approach sheds light on postcopulatory sexual selection.</title>
        <authorList>
            <person name="Al-Wathiqui N."/>
            <person name="Fallon T.R."/>
            <person name="South A."/>
            <person name="Weng J.K."/>
            <person name="Lewis S.M."/>
        </authorList>
    </citation>
    <scope>NUCLEOTIDE SEQUENCE</scope>
</reference>
<dbReference type="GO" id="GO:0032588">
    <property type="term" value="C:trans-Golgi network membrane"/>
    <property type="evidence" value="ECO:0007669"/>
    <property type="project" value="InterPro"/>
</dbReference>
<feature type="domain" description="Aftiphilin clathrin-binding box" evidence="2">
    <location>
        <begin position="225"/>
        <end position="290"/>
    </location>
</feature>
<dbReference type="EMBL" id="GEZM01034039">
    <property type="protein sequence ID" value="JAV83944.1"/>
    <property type="molecule type" value="Transcribed_RNA"/>
</dbReference>
<dbReference type="GO" id="GO:0030121">
    <property type="term" value="C:AP-1 adaptor complex"/>
    <property type="evidence" value="ECO:0007669"/>
    <property type="project" value="TreeGrafter"/>
</dbReference>
<organism evidence="3">
    <name type="scientific">Photinus pyralis</name>
    <name type="common">Common eastern firefly</name>
    <name type="synonym">Lampyris pyralis</name>
    <dbReference type="NCBI Taxonomy" id="7054"/>
    <lineage>
        <taxon>Eukaryota</taxon>
        <taxon>Metazoa</taxon>
        <taxon>Ecdysozoa</taxon>
        <taxon>Arthropoda</taxon>
        <taxon>Hexapoda</taxon>
        <taxon>Insecta</taxon>
        <taxon>Pterygota</taxon>
        <taxon>Neoptera</taxon>
        <taxon>Endopterygota</taxon>
        <taxon>Coleoptera</taxon>
        <taxon>Polyphaga</taxon>
        <taxon>Elateriformia</taxon>
        <taxon>Elateroidea</taxon>
        <taxon>Lampyridae</taxon>
        <taxon>Lampyrinae</taxon>
        <taxon>Photinus</taxon>
    </lineage>
</organism>
<evidence type="ECO:0000259" key="2">
    <source>
        <dbReference type="Pfam" id="PF15045"/>
    </source>
</evidence>
<dbReference type="PANTHER" id="PTHR16156:SF10">
    <property type="entry name" value="AFTIPHILIN-RELATED"/>
    <property type="match status" value="1"/>
</dbReference>
<proteinExistence type="predicted"/>
<name>A0A1Y1MDY3_PHOPY</name>
<dbReference type="Pfam" id="PF15045">
    <property type="entry name" value="Clathrin_bdg"/>
    <property type="match status" value="1"/>
</dbReference>
<accession>A0A1Y1MDY3</accession>
<feature type="region of interest" description="Disordered" evidence="1">
    <location>
        <begin position="434"/>
        <end position="478"/>
    </location>
</feature>
<dbReference type="AlphaFoldDB" id="A0A1Y1MDY3"/>
<evidence type="ECO:0000256" key="1">
    <source>
        <dbReference type="SAM" id="MobiDB-lite"/>
    </source>
</evidence>
<dbReference type="GO" id="GO:0030276">
    <property type="term" value="F:clathrin binding"/>
    <property type="evidence" value="ECO:0007669"/>
    <property type="project" value="InterPro"/>
</dbReference>
<dbReference type="InterPro" id="IPR029205">
    <property type="entry name" value="Clathrin-bd"/>
</dbReference>
<dbReference type="EMBL" id="GEZM01034037">
    <property type="protein sequence ID" value="JAV83947.1"/>
    <property type="molecule type" value="Transcribed_RNA"/>
</dbReference>
<evidence type="ECO:0000313" key="3">
    <source>
        <dbReference type="EMBL" id="JAV83944.1"/>
    </source>
</evidence>
<dbReference type="PANTHER" id="PTHR16156">
    <property type="entry name" value="AFTIPHILIN A-RELATED"/>
    <property type="match status" value="1"/>
</dbReference>
<dbReference type="EMBL" id="GEZM01034033">
    <property type="protein sequence ID" value="JAV83953.1"/>
    <property type="molecule type" value="Transcribed_RNA"/>
</dbReference>
<dbReference type="InterPro" id="IPR046359">
    <property type="entry name" value="Aftin-like"/>
</dbReference>
<feature type="compositionally biased region" description="Polar residues" evidence="1">
    <location>
        <begin position="434"/>
        <end position="453"/>
    </location>
</feature>
<protein>
    <recommendedName>
        <fullName evidence="2">Aftiphilin clathrin-binding box domain-containing protein</fullName>
    </recommendedName>
</protein>